<gene>
    <name evidence="1" type="ORF">F0562_028392</name>
</gene>
<reference evidence="1 2" key="1">
    <citation type="submission" date="2019-09" db="EMBL/GenBank/DDBJ databases">
        <title>A chromosome-level genome assembly of the Chinese tupelo Nyssa sinensis.</title>
        <authorList>
            <person name="Yang X."/>
            <person name="Kang M."/>
            <person name="Yang Y."/>
            <person name="Xiong H."/>
            <person name="Wang M."/>
            <person name="Zhang Z."/>
            <person name="Wang Z."/>
            <person name="Wu H."/>
            <person name="Ma T."/>
            <person name="Liu J."/>
            <person name="Xi Z."/>
        </authorList>
    </citation>
    <scope>NUCLEOTIDE SEQUENCE [LARGE SCALE GENOMIC DNA]</scope>
    <source>
        <strain evidence="1">J267</strain>
        <tissue evidence="1">Leaf</tissue>
    </source>
</reference>
<proteinExistence type="predicted"/>
<protein>
    <submittedName>
        <fullName evidence="1">Uncharacterized protein</fullName>
    </submittedName>
</protein>
<name>A0A5J5AZX8_9ASTE</name>
<keyword evidence="2" id="KW-1185">Reference proteome</keyword>
<organism evidence="1 2">
    <name type="scientific">Nyssa sinensis</name>
    <dbReference type="NCBI Taxonomy" id="561372"/>
    <lineage>
        <taxon>Eukaryota</taxon>
        <taxon>Viridiplantae</taxon>
        <taxon>Streptophyta</taxon>
        <taxon>Embryophyta</taxon>
        <taxon>Tracheophyta</taxon>
        <taxon>Spermatophyta</taxon>
        <taxon>Magnoliopsida</taxon>
        <taxon>eudicotyledons</taxon>
        <taxon>Gunneridae</taxon>
        <taxon>Pentapetalae</taxon>
        <taxon>asterids</taxon>
        <taxon>Cornales</taxon>
        <taxon>Nyssaceae</taxon>
        <taxon>Nyssa</taxon>
    </lineage>
</organism>
<sequence length="71" mass="8077">MLPVTTLLVSFSAIRSKKRTKLELQIEYGGALQHPSSSSNVISTSTFDFLFISPHCIQLMRGHWMTNVFNY</sequence>
<dbReference type="AlphaFoldDB" id="A0A5J5AZX8"/>
<accession>A0A5J5AZX8</accession>
<evidence type="ECO:0000313" key="1">
    <source>
        <dbReference type="EMBL" id="KAA8535914.1"/>
    </source>
</evidence>
<dbReference type="Proteomes" id="UP000325577">
    <property type="component" value="Linkage Group LG16"/>
</dbReference>
<dbReference type="EMBL" id="CM018039">
    <property type="protein sequence ID" value="KAA8535914.1"/>
    <property type="molecule type" value="Genomic_DNA"/>
</dbReference>
<evidence type="ECO:0000313" key="2">
    <source>
        <dbReference type="Proteomes" id="UP000325577"/>
    </source>
</evidence>